<dbReference type="Pfam" id="PF06233">
    <property type="entry name" value="Usg"/>
    <property type="match status" value="1"/>
</dbReference>
<dbReference type="EMBL" id="VWPL01000005">
    <property type="protein sequence ID" value="KAA5602788.1"/>
    <property type="molecule type" value="Genomic_DNA"/>
</dbReference>
<reference evidence="1 2" key="1">
    <citation type="submission" date="2019-09" db="EMBL/GenBank/DDBJ databases">
        <title>Draft Whole-Genome sequence of Blastochloris sulfoviridis DSM 729.</title>
        <authorList>
            <person name="Meyer T.E."/>
            <person name="Kyndt J.A."/>
        </authorList>
    </citation>
    <scope>NUCLEOTIDE SEQUENCE [LARGE SCALE GENOMIC DNA]</scope>
    <source>
        <strain evidence="1 2">DSM 729</strain>
    </source>
</reference>
<protein>
    <submittedName>
        <fullName evidence="1">Protein usg</fullName>
    </submittedName>
</protein>
<keyword evidence="2" id="KW-1185">Reference proteome</keyword>
<dbReference type="InterPro" id="IPR009354">
    <property type="entry name" value="Usg"/>
</dbReference>
<name>A0A5M6I4T6_9HYPH</name>
<dbReference type="OrthoDB" id="9811054at2"/>
<organism evidence="1 2">
    <name type="scientific">Blastochloris sulfoviridis</name>
    <dbReference type="NCBI Taxonomy" id="50712"/>
    <lineage>
        <taxon>Bacteria</taxon>
        <taxon>Pseudomonadati</taxon>
        <taxon>Pseudomonadota</taxon>
        <taxon>Alphaproteobacteria</taxon>
        <taxon>Hyphomicrobiales</taxon>
        <taxon>Blastochloridaceae</taxon>
        <taxon>Blastochloris</taxon>
    </lineage>
</organism>
<accession>A0A5M6I4T6</accession>
<gene>
    <name evidence="1" type="ORF">F1193_04240</name>
</gene>
<evidence type="ECO:0000313" key="1">
    <source>
        <dbReference type="EMBL" id="KAA5602788.1"/>
    </source>
</evidence>
<dbReference type="Proteomes" id="UP000323886">
    <property type="component" value="Unassembled WGS sequence"/>
</dbReference>
<proteinExistence type="predicted"/>
<dbReference type="RefSeq" id="WP_150096517.1">
    <property type="nucleotide sequence ID" value="NZ_VWPL01000005.1"/>
</dbReference>
<evidence type="ECO:0000313" key="2">
    <source>
        <dbReference type="Proteomes" id="UP000323886"/>
    </source>
</evidence>
<sequence length="94" mass="11160">MMSHGVVSDDFRKQVAGYGLTTAQIFYRLPDYPRFLQSYVWQEYDLYPEFPTLTRFLEFWQRQLEGPLHSVTVAHCRLIGPAEFKMVDGLFRLH</sequence>
<comment type="caution">
    <text evidence="1">The sequence shown here is derived from an EMBL/GenBank/DDBJ whole genome shotgun (WGS) entry which is preliminary data.</text>
</comment>
<dbReference type="AlphaFoldDB" id="A0A5M6I4T6"/>